<dbReference type="Proteomes" id="UP000257109">
    <property type="component" value="Unassembled WGS sequence"/>
</dbReference>
<evidence type="ECO:0000313" key="1">
    <source>
        <dbReference type="EMBL" id="RDX76818.1"/>
    </source>
</evidence>
<proteinExistence type="predicted"/>
<accession>A0A371FET8</accession>
<protein>
    <recommendedName>
        <fullName evidence="3">Reverse transcriptase Ty1/copia-type domain-containing protein</fullName>
    </recommendedName>
</protein>
<name>A0A371FET8_MUCPR</name>
<dbReference type="EMBL" id="QJKJ01009371">
    <property type="protein sequence ID" value="RDX76818.1"/>
    <property type="molecule type" value="Genomic_DNA"/>
</dbReference>
<reference evidence="1" key="1">
    <citation type="submission" date="2018-05" db="EMBL/GenBank/DDBJ databases">
        <title>Draft genome of Mucuna pruriens seed.</title>
        <authorList>
            <person name="Nnadi N.E."/>
            <person name="Vos R."/>
            <person name="Hasami M.H."/>
            <person name="Devisetty U.K."/>
            <person name="Aguiy J.C."/>
        </authorList>
    </citation>
    <scope>NUCLEOTIDE SEQUENCE [LARGE SCALE GENOMIC DNA]</scope>
    <source>
        <strain evidence="1">JCA_2017</strain>
    </source>
</reference>
<evidence type="ECO:0000313" key="2">
    <source>
        <dbReference type="Proteomes" id="UP000257109"/>
    </source>
</evidence>
<keyword evidence="2" id="KW-1185">Reference proteome</keyword>
<feature type="non-terminal residue" evidence="1">
    <location>
        <position position="75"/>
    </location>
</feature>
<feature type="non-terminal residue" evidence="1">
    <location>
        <position position="1"/>
    </location>
</feature>
<evidence type="ECO:0008006" key="3">
    <source>
        <dbReference type="Google" id="ProtNLM"/>
    </source>
</evidence>
<sequence length="75" mass="8612">MYLMNYNKFDIAYDIILERFCDENLVPNNDDVSSTSPYLIIKSSKQTFISKPIIESKFIALKVGSQEAKWSKGLT</sequence>
<dbReference type="AlphaFoldDB" id="A0A371FET8"/>
<organism evidence="1 2">
    <name type="scientific">Mucuna pruriens</name>
    <name type="common">Velvet bean</name>
    <name type="synonym">Dolichos pruriens</name>
    <dbReference type="NCBI Taxonomy" id="157652"/>
    <lineage>
        <taxon>Eukaryota</taxon>
        <taxon>Viridiplantae</taxon>
        <taxon>Streptophyta</taxon>
        <taxon>Embryophyta</taxon>
        <taxon>Tracheophyta</taxon>
        <taxon>Spermatophyta</taxon>
        <taxon>Magnoliopsida</taxon>
        <taxon>eudicotyledons</taxon>
        <taxon>Gunneridae</taxon>
        <taxon>Pentapetalae</taxon>
        <taxon>rosids</taxon>
        <taxon>fabids</taxon>
        <taxon>Fabales</taxon>
        <taxon>Fabaceae</taxon>
        <taxon>Papilionoideae</taxon>
        <taxon>50 kb inversion clade</taxon>
        <taxon>NPAAA clade</taxon>
        <taxon>indigoferoid/millettioid clade</taxon>
        <taxon>Phaseoleae</taxon>
        <taxon>Mucuna</taxon>
    </lineage>
</organism>
<gene>
    <name evidence="1" type="ORF">CR513_43151</name>
</gene>
<comment type="caution">
    <text evidence="1">The sequence shown here is derived from an EMBL/GenBank/DDBJ whole genome shotgun (WGS) entry which is preliminary data.</text>
</comment>